<dbReference type="Proteomes" id="UP000737171">
    <property type="component" value="Unassembled WGS sequence"/>
</dbReference>
<protein>
    <recommendedName>
        <fullName evidence="3">NIPSNAP domain-containing protein</fullName>
    </recommendedName>
</protein>
<comment type="caution">
    <text evidence="1">The sequence shown here is derived from an EMBL/GenBank/DDBJ whole genome shotgun (WGS) entry which is preliminary data.</text>
</comment>
<evidence type="ECO:0008006" key="3">
    <source>
        <dbReference type="Google" id="ProtNLM"/>
    </source>
</evidence>
<keyword evidence="2" id="KW-1185">Reference proteome</keyword>
<name>A0ABX2ENK8_9BURK</name>
<dbReference type="RefSeq" id="WP_173129033.1">
    <property type="nucleotide sequence ID" value="NZ_JABRWJ010000008.1"/>
</dbReference>
<evidence type="ECO:0000313" key="1">
    <source>
        <dbReference type="EMBL" id="NRF70290.1"/>
    </source>
</evidence>
<sequence>MGYLVRAFPLIRPVEELQAFLAALKAEKSADAARFYGQYGVTQEIAYLQDLGPGKKILIVVTVLSDAKEAAPRYAAASEGFHAWFKQQILHLTGVDPNVAPLGPPTTEVFNWRAE</sequence>
<dbReference type="EMBL" id="JABRWJ010000008">
    <property type="protein sequence ID" value="NRF70290.1"/>
    <property type="molecule type" value="Genomic_DNA"/>
</dbReference>
<gene>
    <name evidence="1" type="ORF">HLB44_25095</name>
</gene>
<proteinExistence type="predicted"/>
<organism evidence="1 2">
    <name type="scientific">Pseudaquabacterium terrae</name>
    <dbReference type="NCBI Taxonomy" id="2732868"/>
    <lineage>
        <taxon>Bacteria</taxon>
        <taxon>Pseudomonadati</taxon>
        <taxon>Pseudomonadota</taxon>
        <taxon>Betaproteobacteria</taxon>
        <taxon>Burkholderiales</taxon>
        <taxon>Sphaerotilaceae</taxon>
        <taxon>Pseudaquabacterium</taxon>
    </lineage>
</organism>
<accession>A0ABX2ENK8</accession>
<evidence type="ECO:0000313" key="2">
    <source>
        <dbReference type="Proteomes" id="UP000737171"/>
    </source>
</evidence>
<reference evidence="1 2" key="1">
    <citation type="submission" date="2020-05" db="EMBL/GenBank/DDBJ databases">
        <title>Aquincola sp. isolate from soil.</title>
        <authorList>
            <person name="Han J."/>
            <person name="Kim D.-U."/>
        </authorList>
    </citation>
    <scope>NUCLEOTIDE SEQUENCE [LARGE SCALE GENOMIC DNA]</scope>
    <source>
        <strain evidence="1 2">S2</strain>
    </source>
</reference>